<dbReference type="NCBIfam" id="TIGR04183">
    <property type="entry name" value="Por_Secre_tail"/>
    <property type="match status" value="1"/>
</dbReference>
<comment type="caution">
    <text evidence="2">The sequence shown here is derived from an EMBL/GenBank/DDBJ whole genome shotgun (WGS) entry which is preliminary data.</text>
</comment>
<accession>A0ABW9RVD0</accession>
<evidence type="ECO:0000313" key="3">
    <source>
        <dbReference type="Proteomes" id="UP000798808"/>
    </source>
</evidence>
<evidence type="ECO:0000313" key="2">
    <source>
        <dbReference type="EMBL" id="MTI27199.1"/>
    </source>
</evidence>
<protein>
    <submittedName>
        <fullName evidence="2">T9SS type A sorting domain-containing protein</fullName>
    </submittedName>
</protein>
<dbReference type="Gene3D" id="2.60.40.10">
    <property type="entry name" value="Immunoglobulins"/>
    <property type="match status" value="1"/>
</dbReference>
<reference evidence="2 3" key="1">
    <citation type="submission" date="2019-02" db="EMBL/GenBank/DDBJ databases">
        <authorList>
            <person name="Goldberg S.R."/>
            <person name="Haltli B.A."/>
            <person name="Correa H."/>
            <person name="Russell K.G."/>
        </authorList>
    </citation>
    <scope>NUCLEOTIDE SEQUENCE [LARGE SCALE GENOMIC DNA]</scope>
    <source>
        <strain evidence="2 3">JCM 16186</strain>
    </source>
</reference>
<sequence>MFKNPIIHIDMSGLKLALFLLTILWSATSYGQATIDSTLSEPDNGSIDVAVNLDTAEIMFTESIYSVSDSAFITGADLKDLVSISHKNLDGITHTLNIESDYTLGIDDNSSIITITFKPNGKPYKLEPENDYIVKIAPVKALDGTVSDTLHYTFTTAPYATINALTTEICKGTYTTLNDIEIYEGGKANFQYVPDIGNLQLLTLVLPDGFEFEKGQGTVRKGENSDISFHSQGLFYEHDSLSHDPRKVHIIFKNPENLPQEHIDILTISGLKVKISDGIPPDPLDQYSITMDKSSSALLLGIKKGDNGTPFASIKITDLPQLGVVYKNNTTQETGNSINICTSHELEITAEPNYNSYTFIIDGSPVSNDNNVFMTTSISEKGEHSFKVTARSQGGCELQSATTSLYFGTTPKIKITDIINGDVTNNIKDGDEYAMPNDDPQKMLQADPESEWGNFLGHGVESSKINDKLTYFFNPANPNIDNRAGRYSLIYVDNNNECFSGIEFHINLFKSNSEQILGLQNSGVCIDSDAEKILIGWVGQGTVGELIGETNAINISSNSRGMSTQALQGTLNPAYDKGLLSGFYLDPSKLKDEKFKAGDTLTFEINYTPKGESDVTKVLTQDVIIAQTPKLVTSLMGGDSIKATYCQNSSPIELLGNPLGGLGTSKIFSILNLDTATNISSAVPLEDMNLHFDSKNVSGATPQNFLAPNNKGYVITFEYISEYGCRAVRNDTVRVLPLPDSIFTDTRTFNYCIGDDIGKLFVAEVDSLDIADSLEYLWYDERENLLQAQTYSFNTGISNQFPSTTSYFVSQRLVDYGCVGPLSELEVNVGENPVAEFSFAESCATGTLSFIDESQGGIVPKDTVNQWLWSFNDPGSADSSAQTNPFYAFSEPGIYDVKLKVLTSVGCSDSIVHSVATYTYPPIDFSKKIYFEGFEQGAAGWISTTETEQANGLANNSSWRLTIPEGDLINETQTGNHTWVTSNTATAAYNDNEDSWVESPCFNLNLWDRPKVEMDIWYNTEKFEGATLQYAIKGETLSAANTKWETVGSIGSGIEWFNSTGISAAPGGQALGWEGSVSGWKSAKISLDGVKEKAAGQPVRFRIAFASLDLGDNRENKFDGFAFDNFAIRERNRMVVLEHFTNVNAANNEKENTYIDNFAAARPAEVIKIEYHTDFPGLDPVNKLNTADPSAHALEYGISEVPRTVMDGTYGVYHRNDPFSTDSWGEDVYTKRANIDAPFNLTISDNIITGGENTDNPGGSLKIEVTLTKNPTADTISSPLVLEIGILQKSLEANGRTYHNVLRKLLPNAAGNYIYGDWLPNDISRTETVTQYWSPDFMYDPADTFLIVAYVHDTHLSKTRTKEIYQGAYKQINILPPTASVTGLNNGTNQSFKIYPNPSKGDAVLVFDQPLIEDSPINVYSSTGLQIYEGNITKGATSFKIPLESCPEGLYIVSFYAQGRIIRLPHILR</sequence>
<dbReference type="InterPro" id="IPR026444">
    <property type="entry name" value="Secre_tail"/>
</dbReference>
<dbReference type="SUPFAM" id="SSF49299">
    <property type="entry name" value="PKD domain"/>
    <property type="match status" value="1"/>
</dbReference>
<dbReference type="Proteomes" id="UP000798808">
    <property type="component" value="Unassembled WGS sequence"/>
</dbReference>
<dbReference type="EMBL" id="SMLW01000617">
    <property type="protein sequence ID" value="MTI27199.1"/>
    <property type="molecule type" value="Genomic_DNA"/>
</dbReference>
<name>A0ABW9RVD0_9BACT</name>
<keyword evidence="3" id="KW-1185">Reference proteome</keyword>
<evidence type="ECO:0000259" key="1">
    <source>
        <dbReference type="PROSITE" id="PS50093"/>
    </source>
</evidence>
<feature type="domain" description="PKD" evidence="1">
    <location>
        <begin position="867"/>
        <end position="906"/>
    </location>
</feature>
<dbReference type="CDD" id="cd00146">
    <property type="entry name" value="PKD"/>
    <property type="match status" value="1"/>
</dbReference>
<dbReference type="InterPro" id="IPR035986">
    <property type="entry name" value="PKD_dom_sf"/>
</dbReference>
<dbReference type="Pfam" id="PF18962">
    <property type="entry name" value="Por_Secre_tail"/>
    <property type="match status" value="1"/>
</dbReference>
<dbReference type="InterPro" id="IPR000601">
    <property type="entry name" value="PKD_dom"/>
</dbReference>
<dbReference type="PROSITE" id="PS50093">
    <property type="entry name" value="PKD"/>
    <property type="match status" value="1"/>
</dbReference>
<proteinExistence type="predicted"/>
<dbReference type="InterPro" id="IPR013783">
    <property type="entry name" value="Ig-like_fold"/>
</dbReference>
<organism evidence="2 3">
    <name type="scientific">Fulvivirga kasyanovii</name>
    <dbReference type="NCBI Taxonomy" id="396812"/>
    <lineage>
        <taxon>Bacteria</taxon>
        <taxon>Pseudomonadati</taxon>
        <taxon>Bacteroidota</taxon>
        <taxon>Cytophagia</taxon>
        <taxon>Cytophagales</taxon>
        <taxon>Fulvivirgaceae</taxon>
        <taxon>Fulvivirga</taxon>
    </lineage>
</organism>
<gene>
    <name evidence="2" type="ORF">E1163_19750</name>
</gene>